<dbReference type="Proteomes" id="UP001597506">
    <property type="component" value="Unassembled WGS sequence"/>
</dbReference>
<organism evidence="1 2">
    <name type="scientific">Bacillus seohaeanensis</name>
    <dbReference type="NCBI Taxonomy" id="284580"/>
    <lineage>
        <taxon>Bacteria</taxon>
        <taxon>Bacillati</taxon>
        <taxon>Bacillota</taxon>
        <taxon>Bacilli</taxon>
        <taxon>Bacillales</taxon>
        <taxon>Bacillaceae</taxon>
        <taxon>Bacillus</taxon>
    </lineage>
</organism>
<accession>A0ABW5RL76</accession>
<keyword evidence="2" id="KW-1185">Reference proteome</keyword>
<comment type="caution">
    <text evidence="1">The sequence shown here is derived from an EMBL/GenBank/DDBJ whole genome shotgun (WGS) entry which is preliminary data.</text>
</comment>
<dbReference type="EMBL" id="JBHUMF010000002">
    <property type="protein sequence ID" value="MFD2679415.1"/>
    <property type="molecule type" value="Genomic_DNA"/>
</dbReference>
<proteinExistence type="predicted"/>
<sequence length="56" mass="6315">MFYYNFSRELESLGVKGIPPSLSDFKELSGRIEVLSSFAYGYSNGFIEGDYPNQGH</sequence>
<reference evidence="2" key="1">
    <citation type="journal article" date="2019" name="Int. J. Syst. Evol. Microbiol.">
        <title>The Global Catalogue of Microorganisms (GCM) 10K type strain sequencing project: providing services to taxonomists for standard genome sequencing and annotation.</title>
        <authorList>
            <consortium name="The Broad Institute Genomics Platform"/>
            <consortium name="The Broad Institute Genome Sequencing Center for Infectious Disease"/>
            <person name="Wu L."/>
            <person name="Ma J."/>
        </authorList>
    </citation>
    <scope>NUCLEOTIDE SEQUENCE [LARGE SCALE GENOMIC DNA]</scope>
    <source>
        <strain evidence="2">KCTC 3913</strain>
    </source>
</reference>
<protein>
    <submittedName>
        <fullName evidence="1">Uncharacterized protein</fullName>
    </submittedName>
</protein>
<dbReference type="RefSeq" id="WP_377932029.1">
    <property type="nucleotide sequence ID" value="NZ_JBHUMF010000002.1"/>
</dbReference>
<evidence type="ECO:0000313" key="1">
    <source>
        <dbReference type="EMBL" id="MFD2679415.1"/>
    </source>
</evidence>
<gene>
    <name evidence="1" type="ORF">ACFSUL_01490</name>
</gene>
<name>A0ABW5RL76_9BACI</name>
<evidence type="ECO:0000313" key="2">
    <source>
        <dbReference type="Proteomes" id="UP001597506"/>
    </source>
</evidence>